<accession>A0A7I7QN42</accession>
<dbReference type="EMBL" id="AP022588">
    <property type="protein sequence ID" value="BBY27724.1"/>
    <property type="molecule type" value="Genomic_DNA"/>
</dbReference>
<dbReference type="AlphaFoldDB" id="A0A7I7QN42"/>
<organism evidence="2 3">
    <name type="scientific">Mycolicibacterium sediminis</name>
    <dbReference type="NCBI Taxonomy" id="1286180"/>
    <lineage>
        <taxon>Bacteria</taxon>
        <taxon>Bacillati</taxon>
        <taxon>Actinomycetota</taxon>
        <taxon>Actinomycetes</taxon>
        <taxon>Mycobacteriales</taxon>
        <taxon>Mycobacteriaceae</taxon>
        <taxon>Mycolicibacterium</taxon>
    </lineage>
</organism>
<reference evidence="2 3" key="1">
    <citation type="journal article" date="2019" name="Emerg. Microbes Infect.">
        <title>Comprehensive subspecies identification of 175 nontuberculous mycobacteria species based on 7547 genomic profiles.</title>
        <authorList>
            <person name="Matsumoto Y."/>
            <person name="Kinjo T."/>
            <person name="Motooka D."/>
            <person name="Nabeya D."/>
            <person name="Jung N."/>
            <person name="Uechi K."/>
            <person name="Horii T."/>
            <person name="Iida T."/>
            <person name="Fujita J."/>
            <person name="Nakamura S."/>
        </authorList>
    </citation>
    <scope>NUCLEOTIDE SEQUENCE [LARGE SCALE GENOMIC DNA]</scope>
    <source>
        <strain evidence="2 3">JCM 17899</strain>
    </source>
</reference>
<sequence length="171" mass="17993">MSGDDDWDDDEIPSFDHVPHLQDDDDGSALDAFDGFTGAEDPPGASGDLDALVGSDEEADEEEIPLISATNPPGTVTVTAYLNGVVHRVDLAPSVVNATEAELAEEIRVVADVAAKKATSAMHILSVELLAAQGIDRDTATEFISERMPFAQPAQARAAEADLVARHADGR</sequence>
<evidence type="ECO:0000313" key="3">
    <source>
        <dbReference type="Proteomes" id="UP000467193"/>
    </source>
</evidence>
<proteinExistence type="predicted"/>
<evidence type="ECO:0000256" key="1">
    <source>
        <dbReference type="SAM" id="MobiDB-lite"/>
    </source>
</evidence>
<feature type="compositionally biased region" description="Acidic residues" evidence="1">
    <location>
        <begin position="1"/>
        <end position="13"/>
    </location>
</feature>
<feature type="region of interest" description="Disordered" evidence="1">
    <location>
        <begin position="1"/>
        <end position="59"/>
    </location>
</feature>
<protein>
    <recommendedName>
        <fullName evidence="4">ESX-1 secretion-associated protein EspH</fullName>
    </recommendedName>
</protein>
<evidence type="ECO:0000313" key="2">
    <source>
        <dbReference type="EMBL" id="BBY27724.1"/>
    </source>
</evidence>
<dbReference type="Proteomes" id="UP000467193">
    <property type="component" value="Chromosome"/>
</dbReference>
<gene>
    <name evidence="2" type="ORF">MSEDJ_18200</name>
</gene>
<dbReference type="RefSeq" id="WP_246231057.1">
    <property type="nucleotide sequence ID" value="NZ_AP022588.1"/>
</dbReference>
<evidence type="ECO:0008006" key="4">
    <source>
        <dbReference type="Google" id="ProtNLM"/>
    </source>
</evidence>
<name>A0A7I7QN42_9MYCO</name>
<keyword evidence="3" id="KW-1185">Reference proteome</keyword>
<dbReference type="KEGG" id="msei:MSEDJ_18200"/>